<dbReference type="GO" id="GO:0006508">
    <property type="term" value="P:proteolysis"/>
    <property type="evidence" value="ECO:0007669"/>
    <property type="project" value="UniProtKB-KW"/>
</dbReference>
<dbReference type="AlphaFoldDB" id="A0A921DWJ3"/>
<dbReference type="InterPro" id="IPR050925">
    <property type="entry name" value="Rhomboid_protease_S54"/>
</dbReference>
<feature type="transmembrane region" description="Helical" evidence="8">
    <location>
        <begin position="189"/>
        <end position="214"/>
    </location>
</feature>
<dbReference type="InterPro" id="IPR011990">
    <property type="entry name" value="TPR-like_helical_dom_sf"/>
</dbReference>
<evidence type="ECO:0000259" key="9">
    <source>
        <dbReference type="Pfam" id="PF01694"/>
    </source>
</evidence>
<dbReference type="Pfam" id="PF01694">
    <property type="entry name" value="Rhomboid"/>
    <property type="match status" value="1"/>
</dbReference>
<dbReference type="Gene3D" id="1.20.1540.10">
    <property type="entry name" value="Rhomboid-like"/>
    <property type="match status" value="1"/>
</dbReference>
<keyword evidence="6 8" id="KW-0472">Membrane</keyword>
<accession>A0A921DWJ3</accession>
<comment type="similarity">
    <text evidence="2">Belongs to the peptidase S54 family.</text>
</comment>
<sequence>MNKWKIAYEVLRHSKYSYHAFDKSGDVIWLINNKDKLVMGISGALRETYNVTDQVSGRLTDFSRFIGFKPTEIKMIYPSPSEEKSKETIDGVKVVEHLTNQPEKILKSLFYRFNYKYKPDKEDKVYQKRVSSKHPLESYMLKFTPVTSVLLTLNLIVFLIASLSIYFNQSYFLVNILSVSHYEVVSGEIYRLLTSSFLHISIEHFLFNMFALYIIGKFVEVIYGRIVLTITYVLTGILSSMFSLMFISEGIMLGASGSIYGLLGLLVAHMIIHKHIDVKRVIQLAVIITVLSVFTHFSSNINHFAHFSGLIYGIIFGIFIYFRKVNLKIVFLVIVVFIVSVILNIVFISSHDSVPAFDTLAAEYIEQEQYEEALDIINEGLRHGNESYQTYASLAILAEVTGDYNKRDEFLEKSFELNPTNEQIAKEKIIMLRRDSEHDEIRTILSRFDIDNIEDKGLEIIAREYHE</sequence>
<feature type="transmembrane region" description="Helical" evidence="8">
    <location>
        <begin position="304"/>
        <end position="322"/>
    </location>
</feature>
<dbReference type="PROSITE" id="PS50005">
    <property type="entry name" value="TPR"/>
    <property type="match status" value="1"/>
</dbReference>
<evidence type="ECO:0000256" key="5">
    <source>
        <dbReference type="ARBA" id="ARBA00022989"/>
    </source>
</evidence>
<evidence type="ECO:0000256" key="1">
    <source>
        <dbReference type="ARBA" id="ARBA00004141"/>
    </source>
</evidence>
<keyword evidence="10" id="KW-0645">Protease</keyword>
<dbReference type="SUPFAM" id="SSF48452">
    <property type="entry name" value="TPR-like"/>
    <property type="match status" value="1"/>
</dbReference>
<keyword evidence="7" id="KW-0802">TPR repeat</keyword>
<organism evidence="10 11">
    <name type="scientific">Aliicoccus persicus</name>
    <dbReference type="NCBI Taxonomy" id="930138"/>
    <lineage>
        <taxon>Bacteria</taxon>
        <taxon>Bacillati</taxon>
        <taxon>Bacillota</taxon>
        <taxon>Bacilli</taxon>
        <taxon>Bacillales</taxon>
        <taxon>Staphylococcaceae</taxon>
        <taxon>Aliicoccus</taxon>
    </lineage>
</organism>
<evidence type="ECO:0000313" key="11">
    <source>
        <dbReference type="Proteomes" id="UP000763505"/>
    </source>
</evidence>
<feature type="transmembrane region" description="Helical" evidence="8">
    <location>
        <begin position="226"/>
        <end position="247"/>
    </location>
</feature>
<feature type="transmembrane region" description="Helical" evidence="8">
    <location>
        <begin position="149"/>
        <end position="169"/>
    </location>
</feature>
<evidence type="ECO:0000256" key="3">
    <source>
        <dbReference type="ARBA" id="ARBA00022692"/>
    </source>
</evidence>
<dbReference type="SUPFAM" id="SSF144091">
    <property type="entry name" value="Rhomboid-like"/>
    <property type="match status" value="1"/>
</dbReference>
<protein>
    <submittedName>
        <fullName evidence="10">Rhomboid family intramembrane serine protease</fullName>
    </submittedName>
</protein>
<dbReference type="GO" id="GO:0004252">
    <property type="term" value="F:serine-type endopeptidase activity"/>
    <property type="evidence" value="ECO:0007669"/>
    <property type="project" value="InterPro"/>
</dbReference>
<reference evidence="10" key="2">
    <citation type="submission" date="2021-09" db="EMBL/GenBank/DDBJ databases">
        <authorList>
            <person name="Gilroy R."/>
        </authorList>
    </citation>
    <scope>NUCLEOTIDE SEQUENCE</scope>
    <source>
        <strain evidence="10">6019</strain>
    </source>
</reference>
<feature type="transmembrane region" description="Helical" evidence="8">
    <location>
        <begin position="281"/>
        <end position="298"/>
    </location>
</feature>
<dbReference type="GO" id="GO:0016020">
    <property type="term" value="C:membrane"/>
    <property type="evidence" value="ECO:0007669"/>
    <property type="project" value="UniProtKB-SubCell"/>
</dbReference>
<keyword evidence="3 8" id="KW-0812">Transmembrane</keyword>
<dbReference type="Proteomes" id="UP000763505">
    <property type="component" value="Unassembled WGS sequence"/>
</dbReference>
<dbReference type="Gene3D" id="1.25.40.10">
    <property type="entry name" value="Tetratricopeptide repeat domain"/>
    <property type="match status" value="1"/>
</dbReference>
<evidence type="ECO:0000256" key="8">
    <source>
        <dbReference type="SAM" id="Phobius"/>
    </source>
</evidence>
<evidence type="ECO:0000256" key="7">
    <source>
        <dbReference type="PROSITE-ProRule" id="PRU00339"/>
    </source>
</evidence>
<keyword evidence="5 8" id="KW-1133">Transmembrane helix</keyword>
<feature type="transmembrane region" description="Helical" evidence="8">
    <location>
        <begin position="329"/>
        <end position="348"/>
    </location>
</feature>
<reference evidence="10" key="1">
    <citation type="journal article" date="2021" name="PeerJ">
        <title>Extensive microbial diversity within the chicken gut microbiome revealed by metagenomics and culture.</title>
        <authorList>
            <person name="Gilroy R."/>
            <person name="Ravi A."/>
            <person name="Getino M."/>
            <person name="Pursley I."/>
            <person name="Horton D.L."/>
            <person name="Alikhan N.F."/>
            <person name="Baker D."/>
            <person name="Gharbi K."/>
            <person name="Hall N."/>
            <person name="Watson M."/>
            <person name="Adriaenssens E.M."/>
            <person name="Foster-Nyarko E."/>
            <person name="Jarju S."/>
            <person name="Secka A."/>
            <person name="Antonio M."/>
            <person name="Oren A."/>
            <person name="Chaudhuri R.R."/>
            <person name="La Ragione R."/>
            <person name="Hildebrand F."/>
            <person name="Pallen M.J."/>
        </authorList>
    </citation>
    <scope>NUCLEOTIDE SEQUENCE</scope>
    <source>
        <strain evidence="10">6019</strain>
    </source>
</reference>
<feature type="repeat" description="TPR" evidence="7">
    <location>
        <begin position="388"/>
        <end position="421"/>
    </location>
</feature>
<dbReference type="InterPro" id="IPR022764">
    <property type="entry name" value="Peptidase_S54_rhomboid_dom"/>
</dbReference>
<dbReference type="PANTHER" id="PTHR43731">
    <property type="entry name" value="RHOMBOID PROTEASE"/>
    <property type="match status" value="1"/>
</dbReference>
<evidence type="ECO:0000256" key="2">
    <source>
        <dbReference type="ARBA" id="ARBA00009045"/>
    </source>
</evidence>
<evidence type="ECO:0000256" key="6">
    <source>
        <dbReference type="ARBA" id="ARBA00023136"/>
    </source>
</evidence>
<feature type="transmembrane region" description="Helical" evidence="8">
    <location>
        <begin position="253"/>
        <end position="272"/>
    </location>
</feature>
<comment type="subcellular location">
    <subcellularLocation>
        <location evidence="1">Membrane</location>
        <topology evidence="1">Multi-pass membrane protein</topology>
    </subcellularLocation>
</comment>
<evidence type="ECO:0000313" key="10">
    <source>
        <dbReference type="EMBL" id="HJE18781.1"/>
    </source>
</evidence>
<evidence type="ECO:0000256" key="4">
    <source>
        <dbReference type="ARBA" id="ARBA00022801"/>
    </source>
</evidence>
<comment type="caution">
    <text evidence="10">The sequence shown here is derived from an EMBL/GenBank/DDBJ whole genome shotgun (WGS) entry which is preliminary data.</text>
</comment>
<keyword evidence="4" id="KW-0378">Hydrolase</keyword>
<dbReference type="InterPro" id="IPR035952">
    <property type="entry name" value="Rhomboid-like_sf"/>
</dbReference>
<dbReference type="EMBL" id="DYYI01000003">
    <property type="protein sequence ID" value="HJE18781.1"/>
    <property type="molecule type" value="Genomic_DNA"/>
</dbReference>
<proteinExistence type="inferred from homology"/>
<name>A0A921DWJ3_9STAP</name>
<dbReference type="PANTHER" id="PTHR43731:SF14">
    <property type="entry name" value="PRESENILIN-ASSOCIATED RHOMBOID-LIKE PROTEIN, MITOCHONDRIAL"/>
    <property type="match status" value="1"/>
</dbReference>
<dbReference type="InterPro" id="IPR019734">
    <property type="entry name" value="TPR_rpt"/>
</dbReference>
<feature type="domain" description="Peptidase S54 rhomboid" evidence="9">
    <location>
        <begin position="187"/>
        <end position="320"/>
    </location>
</feature>
<gene>
    <name evidence="10" type="ORF">K8V35_00315</name>
</gene>